<keyword evidence="3" id="KW-1185">Reference proteome</keyword>
<feature type="region of interest" description="Disordered" evidence="1">
    <location>
        <begin position="1"/>
        <end position="50"/>
    </location>
</feature>
<dbReference type="AlphaFoldDB" id="A0A392UL59"/>
<reference evidence="2 3" key="1">
    <citation type="journal article" date="2018" name="Front. Plant Sci.">
        <title>Red Clover (Trifolium pratense) and Zigzag Clover (T. medium) - A Picture of Genomic Similarities and Differences.</title>
        <authorList>
            <person name="Dluhosova J."/>
            <person name="Istvanek J."/>
            <person name="Nedelnik J."/>
            <person name="Repkova J."/>
        </authorList>
    </citation>
    <scope>NUCLEOTIDE SEQUENCE [LARGE SCALE GENOMIC DNA]</scope>
    <source>
        <strain evidence="3">cv. 10/8</strain>
        <tissue evidence="2">Leaf</tissue>
    </source>
</reference>
<accession>A0A392UL59</accession>
<sequence length="50" mass="5442">MEQFSSNQSQDTGLSNDTSSAVSKQDMGRNRTMYEDLEGPSSVAPLSDLE</sequence>
<evidence type="ECO:0000313" key="3">
    <source>
        <dbReference type="Proteomes" id="UP000265520"/>
    </source>
</evidence>
<protein>
    <submittedName>
        <fullName evidence="2">NAC domain-containing protein 100-like</fullName>
    </submittedName>
</protein>
<feature type="compositionally biased region" description="Polar residues" evidence="1">
    <location>
        <begin position="1"/>
        <end position="23"/>
    </location>
</feature>
<evidence type="ECO:0000256" key="1">
    <source>
        <dbReference type="SAM" id="MobiDB-lite"/>
    </source>
</evidence>
<proteinExistence type="predicted"/>
<organism evidence="2 3">
    <name type="scientific">Trifolium medium</name>
    <dbReference type="NCBI Taxonomy" id="97028"/>
    <lineage>
        <taxon>Eukaryota</taxon>
        <taxon>Viridiplantae</taxon>
        <taxon>Streptophyta</taxon>
        <taxon>Embryophyta</taxon>
        <taxon>Tracheophyta</taxon>
        <taxon>Spermatophyta</taxon>
        <taxon>Magnoliopsida</taxon>
        <taxon>eudicotyledons</taxon>
        <taxon>Gunneridae</taxon>
        <taxon>Pentapetalae</taxon>
        <taxon>rosids</taxon>
        <taxon>fabids</taxon>
        <taxon>Fabales</taxon>
        <taxon>Fabaceae</taxon>
        <taxon>Papilionoideae</taxon>
        <taxon>50 kb inversion clade</taxon>
        <taxon>NPAAA clade</taxon>
        <taxon>Hologalegina</taxon>
        <taxon>IRL clade</taxon>
        <taxon>Trifolieae</taxon>
        <taxon>Trifolium</taxon>
    </lineage>
</organism>
<dbReference type="Proteomes" id="UP000265520">
    <property type="component" value="Unassembled WGS sequence"/>
</dbReference>
<feature type="non-terminal residue" evidence="2">
    <location>
        <position position="50"/>
    </location>
</feature>
<dbReference type="EMBL" id="LXQA010859313">
    <property type="protein sequence ID" value="MCI74373.1"/>
    <property type="molecule type" value="Genomic_DNA"/>
</dbReference>
<name>A0A392UL59_9FABA</name>
<evidence type="ECO:0000313" key="2">
    <source>
        <dbReference type="EMBL" id="MCI74373.1"/>
    </source>
</evidence>
<comment type="caution">
    <text evidence="2">The sequence shown here is derived from an EMBL/GenBank/DDBJ whole genome shotgun (WGS) entry which is preliminary data.</text>
</comment>